<dbReference type="SUPFAM" id="SSF52172">
    <property type="entry name" value="CheY-like"/>
    <property type="match status" value="1"/>
</dbReference>
<feature type="domain" description="Response regulatory" evidence="3">
    <location>
        <begin position="7"/>
        <end position="123"/>
    </location>
</feature>
<dbReference type="InterPro" id="IPR001789">
    <property type="entry name" value="Sig_transdc_resp-reg_receiver"/>
</dbReference>
<evidence type="ECO:0000313" key="4">
    <source>
        <dbReference type="EMBL" id="TFF18034.1"/>
    </source>
</evidence>
<dbReference type="SMART" id="SM00448">
    <property type="entry name" value="REC"/>
    <property type="match status" value="1"/>
</dbReference>
<keyword evidence="1 2" id="KW-0597">Phosphoprotein</keyword>
<dbReference type="CDD" id="cd00156">
    <property type="entry name" value="REC"/>
    <property type="match status" value="1"/>
</dbReference>
<dbReference type="InterPro" id="IPR050595">
    <property type="entry name" value="Bact_response_regulator"/>
</dbReference>
<evidence type="ECO:0000256" key="1">
    <source>
        <dbReference type="ARBA" id="ARBA00022553"/>
    </source>
</evidence>
<dbReference type="PROSITE" id="PS50110">
    <property type="entry name" value="RESPONSE_REGULATORY"/>
    <property type="match status" value="1"/>
</dbReference>
<dbReference type="RefSeq" id="WP_134764095.1">
    <property type="nucleotide sequence ID" value="NZ_SOZD01000011.1"/>
</dbReference>
<dbReference type="InterPro" id="IPR035965">
    <property type="entry name" value="PAS-like_dom_sf"/>
</dbReference>
<sequence>MSETTTRILIIEDNEDDAALLERELKRHRFEAKLGHAQRIDAARRMLEQESWDLVLSDYNLPNTHFSDVLAAAKKADPDMPVIVVSGAVGEEIAVSLMHDGASDLVLKHNLSRLVPAVIRELAAAEQNHARRESEERFRQIVEATSDWIWETDAEHRMAFGTVFSEQAEWSDPLRSVGRTLWEACGIDLETDAHWGRHRRLLDEHQPFRNFRFCYRGPAGEEFHVTMTGSPVFSRNGAFLGYRGVASDETLIVETFMRAERAESLLRQRNAETG</sequence>
<dbReference type="AlphaFoldDB" id="A0A4Y8RAH6"/>
<dbReference type="Gene3D" id="3.40.50.2300">
    <property type="match status" value="1"/>
</dbReference>
<keyword evidence="5" id="KW-1185">Reference proteome</keyword>
<accession>A0A4Y8RAH6</accession>
<dbReference type="OrthoDB" id="9789238at2"/>
<dbReference type="SUPFAM" id="SSF55785">
    <property type="entry name" value="PYP-like sensor domain (PAS domain)"/>
    <property type="match status" value="1"/>
</dbReference>
<dbReference type="InterPro" id="IPR000014">
    <property type="entry name" value="PAS"/>
</dbReference>
<gene>
    <name evidence="4" type="ORF">E3C22_22285</name>
</gene>
<dbReference type="GO" id="GO:0000160">
    <property type="term" value="P:phosphorelay signal transduction system"/>
    <property type="evidence" value="ECO:0007669"/>
    <property type="project" value="InterPro"/>
</dbReference>
<organism evidence="4 5">
    <name type="scientific">Jiella endophytica</name>
    <dbReference type="NCBI Taxonomy" id="2558362"/>
    <lineage>
        <taxon>Bacteria</taxon>
        <taxon>Pseudomonadati</taxon>
        <taxon>Pseudomonadota</taxon>
        <taxon>Alphaproteobacteria</taxon>
        <taxon>Hyphomicrobiales</taxon>
        <taxon>Aurantimonadaceae</taxon>
        <taxon>Jiella</taxon>
    </lineage>
</organism>
<dbReference type="InterPro" id="IPR011006">
    <property type="entry name" value="CheY-like_superfamily"/>
</dbReference>
<evidence type="ECO:0000259" key="3">
    <source>
        <dbReference type="PROSITE" id="PS50110"/>
    </source>
</evidence>
<proteinExistence type="predicted"/>
<dbReference type="Gene3D" id="3.30.450.20">
    <property type="entry name" value="PAS domain"/>
    <property type="match status" value="1"/>
</dbReference>
<protein>
    <submittedName>
        <fullName evidence="4">Response regulator</fullName>
    </submittedName>
</protein>
<comment type="caution">
    <text evidence="4">The sequence shown here is derived from an EMBL/GenBank/DDBJ whole genome shotgun (WGS) entry which is preliminary data.</text>
</comment>
<dbReference type="EMBL" id="SOZD01000011">
    <property type="protein sequence ID" value="TFF18034.1"/>
    <property type="molecule type" value="Genomic_DNA"/>
</dbReference>
<dbReference type="Pfam" id="PF00072">
    <property type="entry name" value="Response_reg"/>
    <property type="match status" value="1"/>
</dbReference>
<evidence type="ECO:0000256" key="2">
    <source>
        <dbReference type="PROSITE-ProRule" id="PRU00169"/>
    </source>
</evidence>
<dbReference type="NCBIfam" id="TIGR00229">
    <property type="entry name" value="sensory_box"/>
    <property type="match status" value="1"/>
</dbReference>
<dbReference type="Proteomes" id="UP000298179">
    <property type="component" value="Unassembled WGS sequence"/>
</dbReference>
<dbReference type="PANTHER" id="PTHR44591">
    <property type="entry name" value="STRESS RESPONSE REGULATOR PROTEIN 1"/>
    <property type="match status" value="1"/>
</dbReference>
<name>A0A4Y8RAH6_9HYPH</name>
<dbReference type="PANTHER" id="PTHR44591:SF21">
    <property type="entry name" value="TWO-COMPONENT RESPONSE REGULATOR"/>
    <property type="match status" value="1"/>
</dbReference>
<feature type="modified residue" description="4-aspartylphosphate" evidence="2">
    <location>
        <position position="58"/>
    </location>
</feature>
<reference evidence="4 5" key="1">
    <citation type="submission" date="2019-03" db="EMBL/GenBank/DDBJ databases">
        <title>Jiella endophytica sp. nov., a novel endophytic bacterium isolated from root of Ficus microcarpa Linn. f.</title>
        <authorList>
            <person name="Tuo L."/>
        </authorList>
    </citation>
    <scope>NUCLEOTIDE SEQUENCE [LARGE SCALE GENOMIC DNA]</scope>
    <source>
        <strain evidence="4 5">CBS5Q-3</strain>
    </source>
</reference>
<evidence type="ECO:0000313" key="5">
    <source>
        <dbReference type="Proteomes" id="UP000298179"/>
    </source>
</evidence>